<gene>
    <name evidence="2" type="ORF">DB30_02440</name>
</gene>
<name>A0A0C1ZLW4_9BACT</name>
<accession>A0A0C1ZLW4</accession>
<comment type="caution">
    <text evidence="2">The sequence shown here is derived from an EMBL/GenBank/DDBJ whole genome shotgun (WGS) entry which is preliminary data.</text>
</comment>
<sequence>MSGGTSASEGFLYQAIVILDLSLNAFERSRETRVRPEGTDDLEIEHHLENLVVEHEHVQVKKPRQTATGARDAKAWRLLQVCDELLGPSLDRLHGNSNRQTWVLGDAFDDATEKLMEAGASAAIQAPAPYSKALYRLARTRSQALRGMKTHYRKRFVEWSPAPPPTGADHPAYLRSAIEDAASELGLDQARLARIVLEIDFVHSELLGVLERTKSLTCYGEIDAIREKVATRIASRFNIDEQVARRTVLNNFRGFLDDIARQRTRWIDYSDFELELLRVLPHTIPFSSPPPLPPLHVPRPQLIEAWMNSAVSITNVVASSGAGKSTAARELAATLARSLPKDAVLYAEIREENDIRGFLVGLAFKLRRRGHNNLFAVATRLDQSEQTLVESFADALLSTPEPIHLIVDFVIGASNQAFHASLADLMRRLWGRGLRTYLFARRDPLEELNQLERAGLRLQRADLHGLHEAELLELGKLHGHGDAKALRVLHSRLSGGRYTGVLPRDAVALLRLPSTDAMLALIEASEVASIAETADRHRYQMLPTHLREAAAHVLCFSLPFSETDVQLAFPELPVSATLLRLRELGLLLEHHAGTFEFHERVRAGLLNEAPPRLVQRAHSRLAELAISTESHAIAVYHLEQAEQSEQARTYARTVLFGTSRSGLVDYARTHQLFEPGELLPHASPGSEKSWTALELLKDVGDDHIAEHLVEMMRGADPRKHYMWLSSAYETILCISPSSFESLFDHAIAPALESPVNPCPDILLRAARRAGYEPPTTLDARYDSDPEHRLQLLRFLTLAATPRRIRYFIDSVQSGQAPESDFFTHEHARRLFIANLPKPDLSELVAKRDTKLGPFGPVLWRHRVHMRQTAHELLETAGTDVNTLRSALRLLIYYGDEDIAQYRDRFDDVTDSYARLGPVLVGDHSVLSDERERVLDEALSPKTRMFALSICGLANDAEIEDIVDQLRARGTKDASGLIQMLSVMGAMLPLGLLVQVTAHVLDTDSEERPRQTTVTALAARLAERRVPSDSPAMDIMLRLLEHEHPHMRLSACIGLRRQRTRRALPSLINRLNEEHDLGLHGVLMSTFLASYPTEAPEIRWMGDTDYWRAAVADRLQITSELPWLSALATDRTAAWHARRAAIAALMRLSDADAFEAVAERILGEPMILGMDDGHGSATEFFLSLLMREREHDQFESTGHRFMRSRPAFAAFFGPLYQELAQPVAAFRLNEIGLAVAETLWDYVHPVNETVGERLDKLINELGTTMVQAAAMQGLRQHARPRLLEMMARTTAFPWLAVRACVERRRCSPAPEEAWLEAARARSFDVDPQAEHAIRNILCGLSAEPKTPPPTRRTHSPAVVTPSFTPRRYSIDVLVDALERGDDLPAAACVIGPPTGRETAEFEQLITLLHPGNDRVVRFDAASSDALAPAFDGNRLRIHGVRSHTVADRRPWRTWLRVALVVANDAGIEIPWLTTSEDDSAYGQMLTECLLARRDGRRIAAVLERSVNYFEQGLRNKDFIYELAPILDSSVVPLIERYLWRGPPQHLTGLIRLASKLDFPEIVPALETMLQRVTDVIAPMGQSHSGVNDDDPALMSLSALLKAPRLPEIEAAPGLLGRLRQVLRHSWMLTSVIRAMERVPHSYVDLEMERMTVLNFRHMHIDEFRLVDCAAARLFELGRPEPIESAQELDVQSESSR</sequence>
<reference evidence="2 3" key="1">
    <citation type="submission" date="2014-12" db="EMBL/GenBank/DDBJ databases">
        <title>Genome assembly of Enhygromyxa salina DSM 15201.</title>
        <authorList>
            <person name="Sharma G."/>
            <person name="Subramanian S."/>
        </authorList>
    </citation>
    <scope>NUCLEOTIDE SEQUENCE [LARGE SCALE GENOMIC DNA]</scope>
    <source>
        <strain evidence="2 3">DSM 15201</strain>
    </source>
</reference>
<dbReference type="InterPro" id="IPR011989">
    <property type="entry name" value="ARM-like"/>
</dbReference>
<proteinExistence type="predicted"/>
<protein>
    <submittedName>
        <fullName evidence="2">Uncharacterized protein</fullName>
    </submittedName>
</protein>
<dbReference type="Proteomes" id="UP000031599">
    <property type="component" value="Unassembled WGS sequence"/>
</dbReference>
<feature type="region of interest" description="Disordered" evidence="1">
    <location>
        <begin position="1339"/>
        <end position="1359"/>
    </location>
</feature>
<evidence type="ECO:0000313" key="3">
    <source>
        <dbReference type="Proteomes" id="UP000031599"/>
    </source>
</evidence>
<evidence type="ECO:0000256" key="1">
    <source>
        <dbReference type="SAM" id="MobiDB-lite"/>
    </source>
</evidence>
<evidence type="ECO:0000313" key="2">
    <source>
        <dbReference type="EMBL" id="KIG11808.1"/>
    </source>
</evidence>
<dbReference type="InterPro" id="IPR016024">
    <property type="entry name" value="ARM-type_fold"/>
</dbReference>
<dbReference type="EMBL" id="JMCC02000176">
    <property type="protein sequence ID" value="KIG11808.1"/>
    <property type="molecule type" value="Genomic_DNA"/>
</dbReference>
<dbReference type="Gene3D" id="1.25.10.10">
    <property type="entry name" value="Leucine-rich Repeat Variant"/>
    <property type="match status" value="1"/>
</dbReference>
<dbReference type="SUPFAM" id="SSF48371">
    <property type="entry name" value="ARM repeat"/>
    <property type="match status" value="1"/>
</dbReference>
<organism evidence="2 3">
    <name type="scientific">Enhygromyxa salina</name>
    <dbReference type="NCBI Taxonomy" id="215803"/>
    <lineage>
        <taxon>Bacteria</taxon>
        <taxon>Pseudomonadati</taxon>
        <taxon>Myxococcota</taxon>
        <taxon>Polyangia</taxon>
        <taxon>Nannocystales</taxon>
        <taxon>Nannocystaceae</taxon>
        <taxon>Enhygromyxa</taxon>
    </lineage>
</organism>